<proteinExistence type="predicted"/>
<dbReference type="InterPro" id="IPR012677">
    <property type="entry name" value="Nucleotide-bd_a/b_plait_sf"/>
</dbReference>
<protein>
    <submittedName>
        <fullName evidence="2">Negative regulator of differentiation</fullName>
    </submittedName>
</protein>
<keyword evidence="3" id="KW-1185">Reference proteome</keyword>
<dbReference type="Gene3D" id="3.30.70.330">
    <property type="match status" value="1"/>
</dbReference>
<accession>A0A559MMR8</accession>
<feature type="region of interest" description="Disordered" evidence="1">
    <location>
        <begin position="35"/>
        <end position="104"/>
    </location>
</feature>
<name>A0A559MMR8_9HELO</name>
<dbReference type="Proteomes" id="UP000315522">
    <property type="component" value="Unassembled WGS sequence"/>
</dbReference>
<gene>
    <name evidence="2" type="primary">nrd1_0</name>
    <name evidence="2" type="ORF">LAWI1_G000703</name>
</gene>
<dbReference type="EMBL" id="QGML01000026">
    <property type="protein sequence ID" value="TVY94252.1"/>
    <property type="molecule type" value="Genomic_DNA"/>
</dbReference>
<dbReference type="CDD" id="cd12261">
    <property type="entry name" value="RRM1_3_MRN1"/>
    <property type="match status" value="1"/>
</dbReference>
<organism evidence="2 3">
    <name type="scientific">Lachnellula willkommii</name>
    <dbReference type="NCBI Taxonomy" id="215461"/>
    <lineage>
        <taxon>Eukaryota</taxon>
        <taxon>Fungi</taxon>
        <taxon>Dikarya</taxon>
        <taxon>Ascomycota</taxon>
        <taxon>Pezizomycotina</taxon>
        <taxon>Leotiomycetes</taxon>
        <taxon>Helotiales</taxon>
        <taxon>Lachnaceae</taxon>
        <taxon>Lachnellula</taxon>
    </lineage>
</organism>
<dbReference type="GO" id="GO:0003676">
    <property type="term" value="F:nucleic acid binding"/>
    <property type="evidence" value="ECO:0007669"/>
    <property type="project" value="InterPro"/>
</dbReference>
<evidence type="ECO:0000313" key="3">
    <source>
        <dbReference type="Proteomes" id="UP000315522"/>
    </source>
</evidence>
<evidence type="ECO:0000313" key="2">
    <source>
        <dbReference type="EMBL" id="TVY94252.1"/>
    </source>
</evidence>
<sequence length="366" mass="41313">MPAIADLATNVANLKRNLYRGGIAEETLAVLIRDDSATQDEESESITYDEQTRQPLSSAQGNGGQDYVFGRNANYIPRNSDLHPRDTNGNGNGNGFHNHSRTNDNVSHILEDSDCFYDGGSGNNESQPKSYQRPQFAKFARRTLQFVNLSESTTHQDIVDAVRGGMLLDIYLRMNDRTASISFLDEAQANAFFRHVKRHDLYIRGKRVEIRWNDRQFILPGHVANKIAIGATRNLVIQNCTARHTEETIRDDLEHIHNLIVIKVAFSDNNAYISTNSVHNSMFARTCMMSRSTYKGSKIEWDNDECAAPIERPQQYRQDNVAPKKKDAPVMNRFQLLNMDDDEEDDEHDTSGLSIPTVMTATSVVA</sequence>
<reference evidence="2 3" key="1">
    <citation type="submission" date="2018-05" db="EMBL/GenBank/DDBJ databases">
        <title>Genome sequencing and assembly of the regulated plant pathogen Lachnellula willkommii and related sister species for the development of diagnostic species identification markers.</title>
        <authorList>
            <person name="Giroux E."/>
            <person name="Bilodeau G."/>
        </authorList>
    </citation>
    <scope>NUCLEOTIDE SEQUENCE [LARGE SCALE GENOMIC DNA]</scope>
    <source>
        <strain evidence="2 3">CBS 172.35</strain>
    </source>
</reference>
<dbReference type="SUPFAM" id="SSF54928">
    <property type="entry name" value="RNA-binding domain, RBD"/>
    <property type="match status" value="1"/>
</dbReference>
<dbReference type="AlphaFoldDB" id="A0A559MMR8"/>
<evidence type="ECO:0000256" key="1">
    <source>
        <dbReference type="SAM" id="MobiDB-lite"/>
    </source>
</evidence>
<dbReference type="InterPro" id="IPR035979">
    <property type="entry name" value="RBD_domain_sf"/>
</dbReference>
<feature type="compositionally biased region" description="Polar residues" evidence="1">
    <location>
        <begin position="45"/>
        <end position="60"/>
    </location>
</feature>
<comment type="caution">
    <text evidence="2">The sequence shown here is derived from an EMBL/GenBank/DDBJ whole genome shotgun (WGS) entry which is preliminary data.</text>
</comment>